<evidence type="ECO:0000313" key="10">
    <source>
        <dbReference type="Proteomes" id="UP000245207"/>
    </source>
</evidence>
<organism evidence="9 10">
    <name type="scientific">Artemisia annua</name>
    <name type="common">Sweet wormwood</name>
    <dbReference type="NCBI Taxonomy" id="35608"/>
    <lineage>
        <taxon>Eukaryota</taxon>
        <taxon>Viridiplantae</taxon>
        <taxon>Streptophyta</taxon>
        <taxon>Embryophyta</taxon>
        <taxon>Tracheophyta</taxon>
        <taxon>Spermatophyta</taxon>
        <taxon>Magnoliopsida</taxon>
        <taxon>eudicotyledons</taxon>
        <taxon>Gunneridae</taxon>
        <taxon>Pentapetalae</taxon>
        <taxon>asterids</taxon>
        <taxon>campanulids</taxon>
        <taxon>Asterales</taxon>
        <taxon>Asteraceae</taxon>
        <taxon>Asteroideae</taxon>
        <taxon>Anthemideae</taxon>
        <taxon>Artemisiinae</taxon>
        <taxon>Artemisia</taxon>
    </lineage>
</organism>
<gene>
    <name evidence="9" type="ORF">CTI12_AA074990</name>
</gene>
<comment type="similarity">
    <text evidence="2">Belongs to the GLUTAMINE DUMPER 1 (TC 9.B.60) family.</text>
</comment>
<dbReference type="PANTHER" id="PTHR33228:SF76">
    <property type="entry name" value="PROTEIN GLUTAMINE DUMPER 7"/>
    <property type="match status" value="1"/>
</dbReference>
<dbReference type="Proteomes" id="UP000245207">
    <property type="component" value="Unassembled WGS sequence"/>
</dbReference>
<dbReference type="GO" id="GO:0006865">
    <property type="term" value="P:amino acid transport"/>
    <property type="evidence" value="ECO:0007669"/>
    <property type="project" value="UniProtKB-KW"/>
</dbReference>
<evidence type="ECO:0000256" key="3">
    <source>
        <dbReference type="ARBA" id="ARBA00022448"/>
    </source>
</evidence>
<evidence type="ECO:0000256" key="7">
    <source>
        <dbReference type="ARBA" id="ARBA00023136"/>
    </source>
</evidence>
<keyword evidence="3" id="KW-0813">Transport</keyword>
<keyword evidence="5" id="KW-0029">Amino-acid transport</keyword>
<comment type="caution">
    <text evidence="9">The sequence shown here is derived from an EMBL/GenBank/DDBJ whole genome shotgun (WGS) entry which is preliminary data.</text>
</comment>
<evidence type="ECO:0000256" key="5">
    <source>
        <dbReference type="ARBA" id="ARBA00022970"/>
    </source>
</evidence>
<dbReference type="GO" id="GO:0080143">
    <property type="term" value="P:regulation of amino acid export"/>
    <property type="evidence" value="ECO:0007669"/>
    <property type="project" value="InterPro"/>
</dbReference>
<dbReference type="OrthoDB" id="770444at2759"/>
<keyword evidence="6 8" id="KW-1133">Transmembrane helix</keyword>
<dbReference type="AlphaFoldDB" id="A0A2U1Q3F7"/>
<name>A0A2U1Q3F7_ARTAN</name>
<evidence type="ECO:0000256" key="4">
    <source>
        <dbReference type="ARBA" id="ARBA00022692"/>
    </source>
</evidence>
<evidence type="ECO:0000256" key="2">
    <source>
        <dbReference type="ARBA" id="ARBA00009977"/>
    </source>
</evidence>
<evidence type="ECO:0000256" key="1">
    <source>
        <dbReference type="ARBA" id="ARBA00004167"/>
    </source>
</evidence>
<dbReference type="GO" id="GO:0016020">
    <property type="term" value="C:membrane"/>
    <property type="evidence" value="ECO:0007669"/>
    <property type="project" value="UniProtKB-SubCell"/>
</dbReference>
<keyword evidence="7 8" id="KW-0472">Membrane</keyword>
<reference evidence="9 10" key="1">
    <citation type="journal article" date="2018" name="Mol. Plant">
        <title>The genome of Artemisia annua provides insight into the evolution of Asteraceae family and artemisinin biosynthesis.</title>
        <authorList>
            <person name="Shen Q."/>
            <person name="Zhang L."/>
            <person name="Liao Z."/>
            <person name="Wang S."/>
            <person name="Yan T."/>
            <person name="Shi P."/>
            <person name="Liu M."/>
            <person name="Fu X."/>
            <person name="Pan Q."/>
            <person name="Wang Y."/>
            <person name="Lv Z."/>
            <person name="Lu X."/>
            <person name="Zhang F."/>
            <person name="Jiang W."/>
            <person name="Ma Y."/>
            <person name="Chen M."/>
            <person name="Hao X."/>
            <person name="Li L."/>
            <person name="Tang Y."/>
            <person name="Lv G."/>
            <person name="Zhou Y."/>
            <person name="Sun X."/>
            <person name="Brodelius P.E."/>
            <person name="Rose J.K.C."/>
            <person name="Tang K."/>
        </authorList>
    </citation>
    <scope>NUCLEOTIDE SEQUENCE [LARGE SCALE GENOMIC DNA]</scope>
    <source>
        <strain evidence="10">cv. Huhao1</strain>
        <tissue evidence="9">Leaf</tissue>
    </source>
</reference>
<dbReference type="PANTHER" id="PTHR33228">
    <property type="entry name" value="PROTEIN GLUTAMINE DUMPER 4-RELATED"/>
    <property type="match status" value="1"/>
</dbReference>
<dbReference type="EMBL" id="PKPP01000458">
    <property type="protein sequence ID" value="PWA92517.1"/>
    <property type="molecule type" value="Genomic_DNA"/>
</dbReference>
<evidence type="ECO:0000313" key="9">
    <source>
        <dbReference type="EMBL" id="PWA92517.1"/>
    </source>
</evidence>
<comment type="subcellular location">
    <subcellularLocation>
        <location evidence="1">Membrane</location>
        <topology evidence="1">Single-pass membrane protein</topology>
    </subcellularLocation>
</comment>
<accession>A0A2U1Q3F7</accession>
<dbReference type="STRING" id="35608.A0A2U1Q3F7"/>
<evidence type="ECO:0000256" key="6">
    <source>
        <dbReference type="ARBA" id="ARBA00022989"/>
    </source>
</evidence>
<keyword evidence="4 8" id="KW-0812">Transmembrane</keyword>
<proteinExistence type="inferred from homology"/>
<keyword evidence="10" id="KW-1185">Reference proteome</keyword>
<feature type="transmembrane region" description="Helical" evidence="8">
    <location>
        <begin position="18"/>
        <end position="39"/>
    </location>
</feature>
<protein>
    <submittedName>
        <fullName evidence="9">Uncharacterized protein</fullName>
    </submittedName>
</protein>
<evidence type="ECO:0000256" key="8">
    <source>
        <dbReference type="SAM" id="Phobius"/>
    </source>
</evidence>
<dbReference type="InterPro" id="IPR040359">
    <property type="entry name" value="GDU"/>
</dbReference>
<sequence>MSSSPTNTSTFWRFDSPLIYLFTTIAAMLAMIVFALVILKCSQRNRRNDFDVENGKIEKIQDTGSPKIVVIMAGDNVPTYMAAPRVLKEIGEMISMLINGKIEKIQDTGSPKIVVIMAGDNLPTYMATPVVLN</sequence>